<dbReference type="EMBL" id="BK015402">
    <property type="protein sequence ID" value="DAE05074.1"/>
    <property type="molecule type" value="Genomic_DNA"/>
</dbReference>
<proteinExistence type="predicted"/>
<name>A0A8S5PDM7_9CAUD</name>
<accession>A0A8S5PDM7</accession>
<reference evidence="1" key="1">
    <citation type="journal article" date="2021" name="Proc. Natl. Acad. Sci. U.S.A.">
        <title>A Catalog of Tens of Thousands of Viruses from Human Metagenomes Reveals Hidden Associations with Chronic Diseases.</title>
        <authorList>
            <person name="Tisza M.J."/>
            <person name="Buck C.B."/>
        </authorList>
    </citation>
    <scope>NUCLEOTIDE SEQUENCE</scope>
    <source>
        <strain evidence="1">CtfAL26</strain>
    </source>
</reference>
<organism evidence="1">
    <name type="scientific">Podoviridae sp. ctfAL26</name>
    <dbReference type="NCBI Taxonomy" id="2825265"/>
    <lineage>
        <taxon>Viruses</taxon>
        <taxon>Duplodnaviria</taxon>
        <taxon>Heunggongvirae</taxon>
        <taxon>Uroviricota</taxon>
        <taxon>Caudoviricetes</taxon>
    </lineage>
</organism>
<sequence length="59" mass="7170">MINFNYLRWCIENMKRGVYSPLSVEKILAKTHHLYTKGNLTVKEYRWLLMECESFLRSD</sequence>
<protein>
    <submittedName>
        <fullName evidence="1">YppF-like protein</fullName>
    </submittedName>
</protein>
<evidence type="ECO:0000313" key="1">
    <source>
        <dbReference type="EMBL" id="DAE05074.1"/>
    </source>
</evidence>